<evidence type="ECO:0000313" key="2">
    <source>
        <dbReference type="Proteomes" id="UP000014244"/>
    </source>
</evidence>
<dbReference type="Proteomes" id="UP000014244">
    <property type="component" value="Unassembled WGS sequence"/>
</dbReference>
<reference evidence="1 2" key="1">
    <citation type="journal article" date="2013" name="PLoS ONE">
        <title>Lactobacillus paracasei comparative genomics: towards species pan-genome definition and exploitation of diversity.</title>
        <authorList>
            <person name="Smokvina T."/>
            <person name="Wels M."/>
            <person name="Polka J."/>
            <person name="Chervaux C."/>
            <person name="Brisse S."/>
            <person name="Boekhorst J."/>
            <person name="van Hylckama Vlieg J.E."/>
            <person name="Siezen R.J."/>
        </authorList>
    </citation>
    <scope>NUCLEOTIDE SEQUENCE [LARGE SCALE GENOMIC DNA]</scope>
    <source>
        <strain evidence="1 2">Lpp41</strain>
    </source>
</reference>
<accession>A0A829H9U9</accession>
<name>A0A829H9U9_LACPA</name>
<evidence type="ECO:0000313" key="1">
    <source>
        <dbReference type="EMBL" id="EPC75430.1"/>
    </source>
</evidence>
<organism evidence="1 2">
    <name type="scientific">Lacticaseibacillus paracasei subsp. paracasei Lpp41</name>
    <dbReference type="NCBI Taxonomy" id="1256208"/>
    <lineage>
        <taxon>Bacteria</taxon>
        <taxon>Bacillati</taxon>
        <taxon>Bacillota</taxon>
        <taxon>Bacilli</taxon>
        <taxon>Lactobacillales</taxon>
        <taxon>Lactobacillaceae</taxon>
        <taxon>Lacticaseibacillus</taxon>
    </lineage>
</organism>
<feature type="non-terminal residue" evidence="1">
    <location>
        <position position="17"/>
    </location>
</feature>
<gene>
    <name evidence="1" type="ORF">Lpp41_02489</name>
</gene>
<protein>
    <submittedName>
        <fullName evidence="1">Uncharacterized protein</fullName>
    </submittedName>
</protein>
<sequence length="17" mass="1889">MQHVYLDNAATTPMAPE</sequence>
<comment type="caution">
    <text evidence="1">The sequence shown here is derived from an EMBL/GenBank/DDBJ whole genome shotgun (WGS) entry which is preliminary data.</text>
</comment>
<dbReference type="EMBL" id="ANKE01000128">
    <property type="protein sequence ID" value="EPC75430.1"/>
    <property type="molecule type" value="Genomic_DNA"/>
</dbReference>
<dbReference type="AlphaFoldDB" id="A0A829H9U9"/>
<proteinExistence type="predicted"/>